<dbReference type="GO" id="GO:0032299">
    <property type="term" value="C:ribonuclease H2 complex"/>
    <property type="evidence" value="ECO:0007669"/>
    <property type="project" value="InterPro"/>
</dbReference>
<proteinExistence type="predicted"/>
<dbReference type="GO" id="GO:0006401">
    <property type="term" value="P:RNA catabolic process"/>
    <property type="evidence" value="ECO:0007669"/>
    <property type="project" value="InterPro"/>
</dbReference>
<dbReference type="InterPro" id="IPR013924">
    <property type="entry name" value="RNase_H2_suC"/>
</dbReference>
<protein>
    <submittedName>
        <fullName evidence="2">Uncharacterized protein</fullName>
    </submittedName>
</protein>
<dbReference type="CDD" id="cd09271">
    <property type="entry name" value="RNase_H2-C"/>
    <property type="match status" value="1"/>
</dbReference>
<accession>A0AAF0DFU5</accession>
<evidence type="ECO:0000256" key="1">
    <source>
        <dbReference type="SAM" id="MobiDB-lite"/>
    </source>
</evidence>
<dbReference type="Pfam" id="PF08615">
    <property type="entry name" value="RNase_H2_suC"/>
    <property type="match status" value="1"/>
</dbReference>
<dbReference type="PANTHER" id="PTHR47204:SF1">
    <property type="entry name" value="RIBONUCLEASE H2 SUBUNIT C"/>
    <property type="match status" value="1"/>
</dbReference>
<dbReference type="AlphaFoldDB" id="A0AAF0DFU5"/>
<dbReference type="Proteomes" id="UP001219355">
    <property type="component" value="Chromosome 2"/>
</dbReference>
<dbReference type="Gene3D" id="2.40.128.680">
    <property type="match status" value="1"/>
</dbReference>
<sequence>MFALRPSEKSTSSLLPNILPCRIHHDGAVNVSLRHWSPVTDEKNPDLATAYFRGRKLRGRRVTLPKGYHGVVALPTEKKLSPPEQNSATDASDHNNVNTRDDDEENDGDDGDVEPLPMILETQGTFSHLMVWEHETVPSADDSFVKGINEWIRFAEAMHSDTSQTESKSENEEPQIES</sequence>
<dbReference type="EMBL" id="CP120628">
    <property type="protein sequence ID" value="WEW57780.1"/>
    <property type="molecule type" value="Genomic_DNA"/>
</dbReference>
<reference evidence="2" key="1">
    <citation type="submission" date="2023-03" db="EMBL/GenBank/DDBJ databases">
        <title>Emydomyces testavorans Genome Sequence.</title>
        <authorList>
            <person name="Hoyer L."/>
        </authorList>
    </citation>
    <scope>NUCLEOTIDE SEQUENCE</scope>
    <source>
        <strain evidence="2">16-2883</strain>
    </source>
</reference>
<feature type="region of interest" description="Disordered" evidence="1">
    <location>
        <begin position="157"/>
        <end position="178"/>
    </location>
</feature>
<keyword evidence="3" id="KW-1185">Reference proteome</keyword>
<name>A0AAF0DFU5_9EURO</name>
<organism evidence="2 3">
    <name type="scientific">Emydomyces testavorans</name>
    <dbReference type="NCBI Taxonomy" id="2070801"/>
    <lineage>
        <taxon>Eukaryota</taxon>
        <taxon>Fungi</taxon>
        <taxon>Dikarya</taxon>
        <taxon>Ascomycota</taxon>
        <taxon>Pezizomycotina</taxon>
        <taxon>Eurotiomycetes</taxon>
        <taxon>Eurotiomycetidae</taxon>
        <taxon>Onygenales</taxon>
        <taxon>Nannizziopsiaceae</taxon>
        <taxon>Emydomyces</taxon>
    </lineage>
</organism>
<feature type="compositionally biased region" description="Acidic residues" evidence="1">
    <location>
        <begin position="101"/>
        <end position="113"/>
    </location>
</feature>
<gene>
    <name evidence="2" type="ORF">PRK78_003247</name>
</gene>
<evidence type="ECO:0000313" key="2">
    <source>
        <dbReference type="EMBL" id="WEW57780.1"/>
    </source>
</evidence>
<feature type="compositionally biased region" description="Polar residues" evidence="1">
    <location>
        <begin position="83"/>
        <end position="98"/>
    </location>
</feature>
<feature type="region of interest" description="Disordered" evidence="1">
    <location>
        <begin position="73"/>
        <end position="115"/>
    </location>
</feature>
<evidence type="ECO:0000313" key="3">
    <source>
        <dbReference type="Proteomes" id="UP001219355"/>
    </source>
</evidence>
<dbReference type="PANTHER" id="PTHR47204">
    <property type="entry name" value="OS02G0168900 PROTEIN"/>
    <property type="match status" value="1"/>
</dbReference>